<feature type="region of interest" description="Disordered" evidence="1">
    <location>
        <begin position="66"/>
        <end position="90"/>
    </location>
</feature>
<dbReference type="EMBL" id="MTKT01005609">
    <property type="protein sequence ID" value="OWM65556.1"/>
    <property type="molecule type" value="Genomic_DNA"/>
</dbReference>
<evidence type="ECO:0000313" key="2">
    <source>
        <dbReference type="EMBL" id="OWM65556.1"/>
    </source>
</evidence>
<comment type="caution">
    <text evidence="2">The sequence shown here is derived from an EMBL/GenBank/DDBJ whole genome shotgun (WGS) entry which is preliminary data.</text>
</comment>
<reference evidence="3" key="1">
    <citation type="journal article" date="2017" name="Plant J.">
        <title>The pomegranate (Punica granatum L.) genome and the genomics of punicalagin biosynthesis.</title>
        <authorList>
            <person name="Qin G."/>
            <person name="Xu C."/>
            <person name="Ming R."/>
            <person name="Tang H."/>
            <person name="Guyot R."/>
            <person name="Kramer E.M."/>
            <person name="Hu Y."/>
            <person name="Yi X."/>
            <person name="Qi Y."/>
            <person name="Xu X."/>
            <person name="Gao Z."/>
            <person name="Pan H."/>
            <person name="Jian J."/>
            <person name="Tian Y."/>
            <person name="Yue Z."/>
            <person name="Xu Y."/>
        </authorList>
    </citation>
    <scope>NUCLEOTIDE SEQUENCE [LARGE SCALE GENOMIC DNA]</scope>
    <source>
        <strain evidence="3">cv. Dabenzi</strain>
    </source>
</reference>
<dbReference type="Proteomes" id="UP000197138">
    <property type="component" value="Unassembled WGS sequence"/>
</dbReference>
<protein>
    <submittedName>
        <fullName evidence="2">Uncharacterized protein</fullName>
    </submittedName>
</protein>
<name>A0A218VYS2_PUNGR</name>
<evidence type="ECO:0000313" key="3">
    <source>
        <dbReference type="Proteomes" id="UP000197138"/>
    </source>
</evidence>
<organism evidence="2 3">
    <name type="scientific">Punica granatum</name>
    <name type="common">Pomegranate</name>
    <dbReference type="NCBI Taxonomy" id="22663"/>
    <lineage>
        <taxon>Eukaryota</taxon>
        <taxon>Viridiplantae</taxon>
        <taxon>Streptophyta</taxon>
        <taxon>Embryophyta</taxon>
        <taxon>Tracheophyta</taxon>
        <taxon>Spermatophyta</taxon>
        <taxon>Magnoliopsida</taxon>
        <taxon>eudicotyledons</taxon>
        <taxon>Gunneridae</taxon>
        <taxon>Pentapetalae</taxon>
        <taxon>rosids</taxon>
        <taxon>malvids</taxon>
        <taxon>Myrtales</taxon>
        <taxon>Lythraceae</taxon>
        <taxon>Punica</taxon>
    </lineage>
</organism>
<sequence length="176" mass="19934">MDEFNVPRDELDVTRDEFDVSRDKFNVARDEFDVTRDEFDVTSDELDVTSDEFDVTREDFDVTKDEFDNRASSSFTPPPEHRPTVHPNPAVPSTLVSKRKEVSFSAMTHVPAVYPVTDALPPSPAPMAVPFCNFSIGRLRCVRSAASSYANVTPCLHCVATYSPYSDERLRSYLHY</sequence>
<gene>
    <name evidence="2" type="ORF">CDL15_Pgr023826</name>
</gene>
<dbReference type="AlphaFoldDB" id="A0A218VYS2"/>
<accession>A0A218VYS2</accession>
<evidence type="ECO:0000256" key="1">
    <source>
        <dbReference type="SAM" id="MobiDB-lite"/>
    </source>
</evidence>
<proteinExistence type="predicted"/>